<dbReference type="InterPro" id="IPR014044">
    <property type="entry name" value="CAP_dom"/>
</dbReference>
<feature type="signal peptide" evidence="2">
    <location>
        <begin position="1"/>
        <end position="22"/>
    </location>
</feature>
<dbReference type="CDD" id="cd05379">
    <property type="entry name" value="CAP_bacterial"/>
    <property type="match status" value="1"/>
</dbReference>
<dbReference type="EnsemblProtists" id="PYU1_T003005">
    <property type="protein sequence ID" value="PYU1_T003005"/>
    <property type="gene ID" value="PYU1_G003002"/>
</dbReference>
<dbReference type="Gene3D" id="3.40.33.10">
    <property type="entry name" value="CAP"/>
    <property type="match status" value="1"/>
</dbReference>
<keyword evidence="2" id="KW-0732">Signal</keyword>
<feature type="region of interest" description="Disordered" evidence="1">
    <location>
        <begin position="85"/>
        <end position="106"/>
    </location>
</feature>
<dbReference type="EMBL" id="GL376628">
    <property type="status" value="NOT_ANNOTATED_CDS"/>
    <property type="molecule type" value="Genomic_DNA"/>
</dbReference>
<evidence type="ECO:0000313" key="5">
    <source>
        <dbReference type="Proteomes" id="UP000019132"/>
    </source>
</evidence>
<keyword evidence="5" id="KW-1185">Reference proteome</keyword>
<dbReference type="Proteomes" id="UP000019132">
    <property type="component" value="Unassembled WGS sequence"/>
</dbReference>
<evidence type="ECO:0000256" key="2">
    <source>
        <dbReference type="SAM" id="SignalP"/>
    </source>
</evidence>
<evidence type="ECO:0000313" key="4">
    <source>
        <dbReference type="EnsemblProtists" id="PYU1_T003005"/>
    </source>
</evidence>
<reference evidence="4" key="3">
    <citation type="submission" date="2015-02" db="UniProtKB">
        <authorList>
            <consortium name="EnsemblProtists"/>
        </authorList>
    </citation>
    <scope>IDENTIFICATION</scope>
    <source>
        <strain evidence="4">DAOM BR144</strain>
    </source>
</reference>
<dbReference type="STRING" id="431595.K3WDG4"/>
<feature type="domain" description="SCP" evidence="3">
    <location>
        <begin position="51"/>
        <end position="168"/>
    </location>
</feature>
<sequence>MRSFSFGVAAILALAVCSSADALISNGNVAISSHQEHRALQIINFRKELVTAVNAKRSEKGLSALCINNKLMAAAQVMSNDMAETNSVSATGSDGSSPTSRAEAQKFNSSSGVAELVGAGYETVPDIMNAWIKSADTSSTLYGNYTHIGPGYTFNKNQIYWNYWVLDFAASNEACNDT</sequence>
<dbReference type="AlphaFoldDB" id="K3WDG4"/>
<feature type="chain" id="PRO_5003867531" description="SCP domain-containing protein" evidence="2">
    <location>
        <begin position="23"/>
        <end position="178"/>
    </location>
</feature>
<accession>K3WDG4</accession>
<dbReference type="Pfam" id="PF00188">
    <property type="entry name" value="CAP"/>
    <property type="match status" value="1"/>
</dbReference>
<dbReference type="SUPFAM" id="SSF55797">
    <property type="entry name" value="PR-1-like"/>
    <property type="match status" value="1"/>
</dbReference>
<dbReference type="PANTHER" id="PTHR31157">
    <property type="entry name" value="SCP DOMAIN-CONTAINING PROTEIN"/>
    <property type="match status" value="1"/>
</dbReference>
<reference evidence="5" key="1">
    <citation type="journal article" date="2010" name="Genome Biol.">
        <title>Genome sequence of the necrotrophic plant pathogen Pythium ultimum reveals original pathogenicity mechanisms and effector repertoire.</title>
        <authorList>
            <person name="Levesque C.A."/>
            <person name="Brouwer H."/>
            <person name="Cano L."/>
            <person name="Hamilton J.P."/>
            <person name="Holt C."/>
            <person name="Huitema E."/>
            <person name="Raffaele S."/>
            <person name="Robideau G.P."/>
            <person name="Thines M."/>
            <person name="Win J."/>
            <person name="Zerillo M.M."/>
            <person name="Beakes G.W."/>
            <person name="Boore J.L."/>
            <person name="Busam D."/>
            <person name="Dumas B."/>
            <person name="Ferriera S."/>
            <person name="Fuerstenberg S.I."/>
            <person name="Gachon C.M."/>
            <person name="Gaulin E."/>
            <person name="Govers F."/>
            <person name="Grenville-Briggs L."/>
            <person name="Horner N."/>
            <person name="Hostetler J."/>
            <person name="Jiang R.H."/>
            <person name="Johnson J."/>
            <person name="Krajaejun T."/>
            <person name="Lin H."/>
            <person name="Meijer H.J."/>
            <person name="Moore B."/>
            <person name="Morris P."/>
            <person name="Phuntmart V."/>
            <person name="Puiu D."/>
            <person name="Shetty J."/>
            <person name="Stajich J.E."/>
            <person name="Tripathy S."/>
            <person name="Wawra S."/>
            <person name="van West P."/>
            <person name="Whitty B.R."/>
            <person name="Coutinho P.M."/>
            <person name="Henrissat B."/>
            <person name="Martin F."/>
            <person name="Thomas P.D."/>
            <person name="Tyler B.M."/>
            <person name="De Vries R.P."/>
            <person name="Kamoun S."/>
            <person name="Yandell M."/>
            <person name="Tisserat N."/>
            <person name="Buell C.R."/>
        </authorList>
    </citation>
    <scope>NUCLEOTIDE SEQUENCE</scope>
    <source>
        <strain evidence="5">DAOM:BR144</strain>
    </source>
</reference>
<dbReference type="VEuPathDB" id="FungiDB:PYU1_G003002"/>
<proteinExistence type="predicted"/>
<reference evidence="5" key="2">
    <citation type="submission" date="2010-04" db="EMBL/GenBank/DDBJ databases">
        <authorList>
            <person name="Buell R."/>
            <person name="Hamilton J."/>
            <person name="Hostetler J."/>
        </authorList>
    </citation>
    <scope>NUCLEOTIDE SEQUENCE [LARGE SCALE GENOMIC DNA]</scope>
    <source>
        <strain evidence="5">DAOM:BR144</strain>
    </source>
</reference>
<dbReference type="HOGENOM" id="CLU_048111_1_2_1"/>
<dbReference type="InParanoid" id="K3WDG4"/>
<evidence type="ECO:0000259" key="3">
    <source>
        <dbReference type="Pfam" id="PF00188"/>
    </source>
</evidence>
<name>K3WDG4_GLOUD</name>
<protein>
    <recommendedName>
        <fullName evidence="3">SCP domain-containing protein</fullName>
    </recommendedName>
</protein>
<dbReference type="PANTHER" id="PTHR31157:SF1">
    <property type="entry name" value="SCP DOMAIN-CONTAINING PROTEIN"/>
    <property type="match status" value="1"/>
</dbReference>
<dbReference type="InterPro" id="IPR035940">
    <property type="entry name" value="CAP_sf"/>
</dbReference>
<evidence type="ECO:0000256" key="1">
    <source>
        <dbReference type="SAM" id="MobiDB-lite"/>
    </source>
</evidence>
<dbReference type="eggNOG" id="ENOG502S5RR">
    <property type="taxonomic scope" value="Eukaryota"/>
</dbReference>
<dbReference type="OMA" id="ATHLEYP"/>
<organism evidence="4 5">
    <name type="scientific">Globisporangium ultimum (strain ATCC 200006 / CBS 805.95 / DAOM BR144)</name>
    <name type="common">Pythium ultimum</name>
    <dbReference type="NCBI Taxonomy" id="431595"/>
    <lineage>
        <taxon>Eukaryota</taxon>
        <taxon>Sar</taxon>
        <taxon>Stramenopiles</taxon>
        <taxon>Oomycota</taxon>
        <taxon>Peronosporomycetes</taxon>
        <taxon>Pythiales</taxon>
        <taxon>Pythiaceae</taxon>
        <taxon>Globisporangium</taxon>
    </lineage>
</organism>